<evidence type="ECO:0000313" key="1">
    <source>
        <dbReference type="EMBL" id="VDO46589.1"/>
    </source>
</evidence>
<gene>
    <name evidence="1" type="ORF">OFLC_LOCUS6454</name>
</gene>
<evidence type="ECO:0000313" key="3">
    <source>
        <dbReference type="WBParaSite" id="OFLC_0000645301-mRNA-1"/>
    </source>
</evidence>
<reference evidence="3" key="1">
    <citation type="submission" date="2016-06" db="UniProtKB">
        <authorList>
            <consortium name="WormBaseParasite"/>
        </authorList>
    </citation>
    <scope>IDENTIFICATION</scope>
</reference>
<dbReference type="AlphaFoldDB" id="A0A183HG42"/>
<dbReference type="EMBL" id="UZAJ01006142">
    <property type="protein sequence ID" value="VDO46589.1"/>
    <property type="molecule type" value="Genomic_DNA"/>
</dbReference>
<organism evidence="3">
    <name type="scientific">Onchocerca flexuosa</name>
    <dbReference type="NCBI Taxonomy" id="387005"/>
    <lineage>
        <taxon>Eukaryota</taxon>
        <taxon>Metazoa</taxon>
        <taxon>Ecdysozoa</taxon>
        <taxon>Nematoda</taxon>
        <taxon>Chromadorea</taxon>
        <taxon>Rhabditida</taxon>
        <taxon>Spirurina</taxon>
        <taxon>Spiruromorpha</taxon>
        <taxon>Filarioidea</taxon>
        <taxon>Onchocercidae</taxon>
        <taxon>Onchocerca</taxon>
    </lineage>
</organism>
<keyword evidence="2" id="KW-1185">Reference proteome</keyword>
<dbReference type="Proteomes" id="UP000267606">
    <property type="component" value="Unassembled WGS sequence"/>
</dbReference>
<reference evidence="1 2" key="2">
    <citation type="submission" date="2018-11" db="EMBL/GenBank/DDBJ databases">
        <authorList>
            <consortium name="Pathogen Informatics"/>
        </authorList>
    </citation>
    <scope>NUCLEOTIDE SEQUENCE [LARGE SCALE GENOMIC DNA]</scope>
</reference>
<dbReference type="STRING" id="387005.A0A183HG42"/>
<proteinExistence type="predicted"/>
<protein>
    <submittedName>
        <fullName evidence="3">Transmembrane protein</fullName>
    </submittedName>
</protein>
<evidence type="ECO:0000313" key="2">
    <source>
        <dbReference type="Proteomes" id="UP000267606"/>
    </source>
</evidence>
<dbReference type="WBParaSite" id="OFLC_0000645301-mRNA-1">
    <property type="protein sequence ID" value="OFLC_0000645301-mRNA-1"/>
    <property type="gene ID" value="OFLC_0000645301"/>
</dbReference>
<accession>A0A183HG42</accession>
<name>A0A183HG42_9BILA</name>
<sequence length="127" mass="14545">MFLLHNSSSIPNQINSVSHFTNVKNSPIRIIVLCKSNRLTILQIKINPVAPQAAVAVFSFTATLFLLTAPETKDRPMPEDLDQFDPGCFLQMFDYRMQKKRGVLITAKDIEETSIGYLLYFFFFIHD</sequence>